<accession>A0A1E7EYU4</accession>
<evidence type="ECO:0000313" key="2">
    <source>
        <dbReference type="Proteomes" id="UP000095751"/>
    </source>
</evidence>
<protein>
    <submittedName>
        <fullName evidence="1">Uncharacterized protein</fullName>
    </submittedName>
</protein>
<dbReference type="EMBL" id="KV784369">
    <property type="protein sequence ID" value="OEU11190.1"/>
    <property type="molecule type" value="Genomic_DNA"/>
</dbReference>
<dbReference type="KEGG" id="fcy:FRACYDRAFT_193099"/>
<reference evidence="1 2" key="1">
    <citation type="submission" date="2016-09" db="EMBL/GenBank/DDBJ databases">
        <title>Extensive genetic diversity and differential bi-allelic expression allows diatom success in the polar Southern Ocean.</title>
        <authorList>
            <consortium name="DOE Joint Genome Institute"/>
            <person name="Mock T."/>
            <person name="Otillar R.P."/>
            <person name="Strauss J."/>
            <person name="Dupont C."/>
            <person name="Frickenhaus S."/>
            <person name="Maumus F."/>
            <person name="Mcmullan M."/>
            <person name="Sanges R."/>
            <person name="Schmutz J."/>
            <person name="Toseland A."/>
            <person name="Valas R."/>
            <person name="Veluchamy A."/>
            <person name="Ward B.J."/>
            <person name="Allen A."/>
            <person name="Barry K."/>
            <person name="Falciatore A."/>
            <person name="Ferrante M."/>
            <person name="Fortunato A.E."/>
            <person name="Gloeckner G."/>
            <person name="Gruber A."/>
            <person name="Hipkin R."/>
            <person name="Janech M."/>
            <person name="Kroth P."/>
            <person name="Leese F."/>
            <person name="Lindquist E."/>
            <person name="Lyon B.R."/>
            <person name="Martin J."/>
            <person name="Mayer C."/>
            <person name="Parker M."/>
            <person name="Quesneville H."/>
            <person name="Raymond J."/>
            <person name="Uhlig C."/>
            <person name="Valentin K.U."/>
            <person name="Worden A.Z."/>
            <person name="Armbrust E.V."/>
            <person name="Bowler C."/>
            <person name="Green B."/>
            <person name="Moulton V."/>
            <person name="Van Oosterhout C."/>
            <person name="Grigoriev I."/>
        </authorList>
    </citation>
    <scope>NUCLEOTIDE SEQUENCE [LARGE SCALE GENOMIC DNA]</scope>
    <source>
        <strain evidence="1 2">CCMP1102</strain>
    </source>
</reference>
<sequence length="118" mass="12156">MGSHDDAVDETKLTLCCALCCCNCSTYPSCALCSGKVGCCCLNCEMCCKTGAPCLACCCCGPTCDGDGCCNAQVQVCCAVISAAFPTNDEVPAAITILGCTIYPKCGPCMPMKTIMER</sequence>
<name>A0A1E7EYU4_9STRA</name>
<proteinExistence type="predicted"/>
<dbReference type="OrthoDB" id="36569at2759"/>
<dbReference type="InParanoid" id="A0A1E7EYU4"/>
<keyword evidence="2" id="KW-1185">Reference proteome</keyword>
<gene>
    <name evidence="1" type="ORF">FRACYDRAFT_193099</name>
</gene>
<organism evidence="1 2">
    <name type="scientific">Fragilariopsis cylindrus CCMP1102</name>
    <dbReference type="NCBI Taxonomy" id="635003"/>
    <lineage>
        <taxon>Eukaryota</taxon>
        <taxon>Sar</taxon>
        <taxon>Stramenopiles</taxon>
        <taxon>Ochrophyta</taxon>
        <taxon>Bacillariophyta</taxon>
        <taxon>Bacillariophyceae</taxon>
        <taxon>Bacillariophycidae</taxon>
        <taxon>Bacillariales</taxon>
        <taxon>Bacillariaceae</taxon>
        <taxon>Fragilariopsis</taxon>
    </lineage>
</organism>
<dbReference type="AlphaFoldDB" id="A0A1E7EYU4"/>
<dbReference type="Proteomes" id="UP000095751">
    <property type="component" value="Unassembled WGS sequence"/>
</dbReference>
<evidence type="ECO:0000313" key="1">
    <source>
        <dbReference type="EMBL" id="OEU11190.1"/>
    </source>
</evidence>